<feature type="compositionally biased region" description="Polar residues" evidence="1">
    <location>
        <begin position="40"/>
        <end position="52"/>
    </location>
</feature>
<dbReference type="EMBL" id="VXIS01000185">
    <property type="protein sequence ID" value="KAA8898457.1"/>
    <property type="molecule type" value="Genomic_DNA"/>
</dbReference>
<gene>
    <name evidence="2" type="ORF">FN846DRAFT_962428</name>
    <name evidence="3" type="ORF">FN846DRAFT_962437</name>
</gene>
<dbReference type="EMBL" id="VXIS01000185">
    <property type="protein sequence ID" value="KAA8898459.1"/>
    <property type="molecule type" value="Genomic_DNA"/>
</dbReference>
<reference evidence="2 4" key="1">
    <citation type="submission" date="2019-09" db="EMBL/GenBank/DDBJ databases">
        <title>Draft genome of the ectomycorrhizal ascomycete Sphaerosporella brunnea.</title>
        <authorList>
            <consortium name="DOE Joint Genome Institute"/>
            <person name="Benucci G.M."/>
            <person name="Marozzi G."/>
            <person name="Antonielli L."/>
            <person name="Sanchez S."/>
            <person name="Marco P."/>
            <person name="Wang X."/>
            <person name="Falini L.B."/>
            <person name="Barry K."/>
            <person name="Haridas S."/>
            <person name="Lipzen A."/>
            <person name="Labutti K."/>
            <person name="Grigoriev I.V."/>
            <person name="Murat C."/>
            <person name="Martin F."/>
            <person name="Albertini E."/>
            <person name="Donnini D."/>
            <person name="Bonito G."/>
        </authorList>
    </citation>
    <scope>NUCLEOTIDE SEQUENCE [LARGE SCALE GENOMIC DNA]</scope>
    <source>
        <strain evidence="2 4">Sb_GMNB300</strain>
    </source>
</reference>
<evidence type="ECO:0000313" key="2">
    <source>
        <dbReference type="EMBL" id="KAA8898457.1"/>
    </source>
</evidence>
<name>A0A5J5EP97_9PEZI</name>
<evidence type="ECO:0000256" key="1">
    <source>
        <dbReference type="SAM" id="MobiDB-lite"/>
    </source>
</evidence>
<protein>
    <submittedName>
        <fullName evidence="2">Uncharacterized protein</fullName>
    </submittedName>
</protein>
<sequence length="226" mass="25326">MGLAVRCYLSSGPPEKREEPISPSDDVYKSRPGALPKPIHQQSSQSTILKRPTVPTQPFLSFQSFLQTMDSKSVPPIKSSATEAPFGHQRHTHRDSGFSTLSAPHTLPQDETPLVDPQRAQSKPSLPKQAPVYSSPAPTTSDIHNPAHEHDEPDSEGDERVIRQSFASPMLERFLRIDPDNSSLKHEDNFAINQGRVQLGENMLERRWREMEENKVMAEKKDATAE</sequence>
<organism evidence="2 4">
    <name type="scientific">Sphaerosporella brunnea</name>
    <dbReference type="NCBI Taxonomy" id="1250544"/>
    <lineage>
        <taxon>Eukaryota</taxon>
        <taxon>Fungi</taxon>
        <taxon>Dikarya</taxon>
        <taxon>Ascomycota</taxon>
        <taxon>Pezizomycotina</taxon>
        <taxon>Pezizomycetes</taxon>
        <taxon>Pezizales</taxon>
        <taxon>Pyronemataceae</taxon>
        <taxon>Sphaerosporella</taxon>
    </lineage>
</organism>
<dbReference type="OrthoDB" id="5505556at2759"/>
<feature type="region of interest" description="Disordered" evidence="1">
    <location>
        <begin position="9"/>
        <end position="52"/>
    </location>
</feature>
<feature type="region of interest" description="Disordered" evidence="1">
    <location>
        <begin position="70"/>
        <end position="165"/>
    </location>
</feature>
<evidence type="ECO:0000313" key="4">
    <source>
        <dbReference type="Proteomes" id="UP000326924"/>
    </source>
</evidence>
<dbReference type="InParanoid" id="A0A5J5EP97"/>
<evidence type="ECO:0000313" key="3">
    <source>
        <dbReference type="EMBL" id="KAA8898459.1"/>
    </source>
</evidence>
<dbReference type="Proteomes" id="UP000326924">
    <property type="component" value="Unassembled WGS sequence"/>
</dbReference>
<comment type="caution">
    <text evidence="2">The sequence shown here is derived from an EMBL/GenBank/DDBJ whole genome shotgun (WGS) entry which is preliminary data.</text>
</comment>
<dbReference type="AlphaFoldDB" id="A0A5J5EP97"/>
<proteinExistence type="predicted"/>
<accession>A0A5J5EP97</accession>
<keyword evidence="4" id="KW-1185">Reference proteome</keyword>